<reference evidence="1 2" key="1">
    <citation type="submission" date="2020-04" db="EMBL/GenBank/DDBJ databases">
        <authorList>
            <person name="Hitch T.C.A."/>
            <person name="Wylensek D."/>
            <person name="Clavel T."/>
        </authorList>
    </citation>
    <scope>NUCLEOTIDE SEQUENCE [LARGE SCALE GENOMIC DNA]</scope>
    <source>
        <strain evidence="1 2">BSM-383-APC-5F</strain>
    </source>
</reference>
<dbReference type="AlphaFoldDB" id="A0A848CM24"/>
<gene>
    <name evidence="1" type="ORF">HF855_11845</name>
</gene>
<evidence type="ECO:0000313" key="1">
    <source>
        <dbReference type="EMBL" id="NME58079.1"/>
    </source>
</evidence>
<dbReference type="RefSeq" id="WP_168934118.1">
    <property type="nucleotide sequence ID" value="NZ_JABAFX010000036.1"/>
</dbReference>
<organism evidence="1 2">
    <name type="scientific">Dorea formicigenerans</name>
    <dbReference type="NCBI Taxonomy" id="39486"/>
    <lineage>
        <taxon>Bacteria</taxon>
        <taxon>Bacillati</taxon>
        <taxon>Bacillota</taxon>
        <taxon>Clostridia</taxon>
        <taxon>Lachnospirales</taxon>
        <taxon>Lachnospiraceae</taxon>
        <taxon>Dorea</taxon>
    </lineage>
</organism>
<accession>A0A848CM24</accession>
<dbReference type="EMBL" id="JABAFX010000036">
    <property type="protein sequence ID" value="NME58079.1"/>
    <property type="molecule type" value="Genomic_DNA"/>
</dbReference>
<dbReference type="Proteomes" id="UP000580130">
    <property type="component" value="Unassembled WGS sequence"/>
</dbReference>
<sequence length="49" mass="5711">MRTGTGQLMKLKIMNNRIVKGLRNLIAIWDKNGYHSIVNRHRVTCVCEQ</sequence>
<protein>
    <submittedName>
        <fullName evidence="1">Uncharacterized protein</fullName>
    </submittedName>
</protein>
<evidence type="ECO:0000313" key="2">
    <source>
        <dbReference type="Proteomes" id="UP000580130"/>
    </source>
</evidence>
<comment type="caution">
    <text evidence="1">The sequence shown here is derived from an EMBL/GenBank/DDBJ whole genome shotgun (WGS) entry which is preliminary data.</text>
</comment>
<proteinExistence type="predicted"/>
<name>A0A848CM24_9FIRM</name>